<name>A0A9W4GSF2_9ACTN</name>
<protein>
    <submittedName>
        <fullName evidence="1">Uncharacterized protein</fullName>
    </submittedName>
</protein>
<dbReference type="EMBL" id="CAJSLV010000066">
    <property type="protein sequence ID" value="CAG6395814.1"/>
    <property type="molecule type" value="Genomic_DNA"/>
</dbReference>
<reference evidence="1" key="1">
    <citation type="submission" date="2021-05" db="EMBL/GenBank/DDBJ databases">
        <authorList>
            <person name="Arsene-Ploetze F."/>
        </authorList>
    </citation>
    <scope>NUCLEOTIDE SEQUENCE</scope>
    <source>
        <strain evidence="1">DSM 42138</strain>
    </source>
</reference>
<accession>A0A9W4GSF2</accession>
<sequence length="59" mass="6149">MAAPTPCVTSTLLVNVNAFTNPFTANGTPPSLHWCSPAGVRWKIRALKGAGWSAVPIAT</sequence>
<evidence type="ECO:0000313" key="1">
    <source>
        <dbReference type="EMBL" id="CAG6395814.1"/>
    </source>
</evidence>
<dbReference type="Proteomes" id="UP001152519">
    <property type="component" value="Unassembled WGS sequence"/>
</dbReference>
<gene>
    <name evidence="1" type="ORF">SCOCK_360055</name>
</gene>
<organism evidence="1 2">
    <name type="scientific">Actinacidiphila cocklensis</name>
    <dbReference type="NCBI Taxonomy" id="887465"/>
    <lineage>
        <taxon>Bacteria</taxon>
        <taxon>Bacillati</taxon>
        <taxon>Actinomycetota</taxon>
        <taxon>Actinomycetes</taxon>
        <taxon>Kitasatosporales</taxon>
        <taxon>Streptomycetaceae</taxon>
        <taxon>Actinacidiphila</taxon>
    </lineage>
</organism>
<proteinExistence type="predicted"/>
<evidence type="ECO:0000313" key="2">
    <source>
        <dbReference type="Proteomes" id="UP001152519"/>
    </source>
</evidence>
<dbReference type="AlphaFoldDB" id="A0A9W4GSF2"/>
<keyword evidence="2" id="KW-1185">Reference proteome</keyword>
<comment type="caution">
    <text evidence="1">The sequence shown here is derived from an EMBL/GenBank/DDBJ whole genome shotgun (WGS) entry which is preliminary data.</text>
</comment>